<feature type="signal peptide" evidence="1">
    <location>
        <begin position="1"/>
        <end position="15"/>
    </location>
</feature>
<dbReference type="AlphaFoldDB" id="A0A0F6W1R8"/>
<protein>
    <recommendedName>
        <fullName evidence="2">Lipid/polyisoprenoid-binding YceI-like domain-containing protein</fullName>
    </recommendedName>
</protein>
<dbReference type="STRING" id="927083.DB32_002201"/>
<dbReference type="InterPro" id="IPR007372">
    <property type="entry name" value="Lipid/polyisoprenoid-bd_YceI"/>
</dbReference>
<proteinExistence type="predicted"/>
<dbReference type="Gene3D" id="2.40.128.110">
    <property type="entry name" value="Lipid/polyisoprenoid-binding, YceI-like"/>
    <property type="match status" value="1"/>
</dbReference>
<dbReference type="InterPro" id="IPR036761">
    <property type="entry name" value="TTHA0802/YceI-like_sf"/>
</dbReference>
<keyword evidence="4" id="KW-1185">Reference proteome</keyword>
<dbReference type="SUPFAM" id="SSF101874">
    <property type="entry name" value="YceI-like"/>
    <property type="match status" value="1"/>
</dbReference>
<dbReference type="KEGG" id="samy:DB32_002201"/>
<organism evidence="3 4">
    <name type="scientific">Sandaracinus amylolyticus</name>
    <dbReference type="NCBI Taxonomy" id="927083"/>
    <lineage>
        <taxon>Bacteria</taxon>
        <taxon>Pseudomonadati</taxon>
        <taxon>Myxococcota</taxon>
        <taxon>Polyangia</taxon>
        <taxon>Polyangiales</taxon>
        <taxon>Sandaracinaceae</taxon>
        <taxon>Sandaracinus</taxon>
    </lineage>
</organism>
<dbReference type="SMART" id="SM00867">
    <property type="entry name" value="YceI"/>
    <property type="match status" value="1"/>
</dbReference>
<feature type="domain" description="Lipid/polyisoprenoid-binding YceI-like" evidence="2">
    <location>
        <begin position="53"/>
        <end position="219"/>
    </location>
</feature>
<name>A0A0F6W1R8_9BACT</name>
<dbReference type="PANTHER" id="PTHR34406">
    <property type="entry name" value="PROTEIN YCEI"/>
    <property type="match status" value="1"/>
</dbReference>
<evidence type="ECO:0000256" key="1">
    <source>
        <dbReference type="SAM" id="SignalP"/>
    </source>
</evidence>
<dbReference type="Pfam" id="PF04264">
    <property type="entry name" value="YceI"/>
    <property type="match status" value="1"/>
</dbReference>
<evidence type="ECO:0000313" key="3">
    <source>
        <dbReference type="EMBL" id="AKF05052.1"/>
    </source>
</evidence>
<dbReference type="PROSITE" id="PS51257">
    <property type="entry name" value="PROKAR_LIPOPROTEIN"/>
    <property type="match status" value="1"/>
</dbReference>
<accession>A0A0F6W1R8</accession>
<dbReference type="PANTHER" id="PTHR34406:SF1">
    <property type="entry name" value="PROTEIN YCEI"/>
    <property type="match status" value="1"/>
</dbReference>
<keyword evidence="1" id="KW-0732">Signal</keyword>
<evidence type="ECO:0000259" key="2">
    <source>
        <dbReference type="SMART" id="SM00867"/>
    </source>
</evidence>
<reference evidence="3 4" key="1">
    <citation type="submission" date="2015-03" db="EMBL/GenBank/DDBJ databases">
        <title>Genome assembly of Sandaracinus amylolyticus DSM 53668.</title>
        <authorList>
            <person name="Sharma G."/>
            <person name="Subramanian S."/>
        </authorList>
    </citation>
    <scope>NUCLEOTIDE SEQUENCE [LARGE SCALE GENOMIC DNA]</scope>
    <source>
        <strain evidence="3 4">DSM 53668</strain>
    </source>
</reference>
<sequence>MNRTALALASLLALAACGSDHTEGVSTATVAEPAAAAAPAAEPTAAAPAARETLQIDRASSSVGFTGAKITATHDGSFSDFAGTIDLNPADVTASAVRITVQMASLSIEPAQLSTHLLTPDFFDAPQFPTATFESTAVRAGGEGQVGGQPATHTVTGNLTMRGTTRAVSFPAIVSVEPTGVRAQSEFTINRRDFGIVYPGMPDDLIRDEVVIRFDVRAPRSAS</sequence>
<dbReference type="EMBL" id="CP011125">
    <property type="protein sequence ID" value="AKF05052.1"/>
    <property type="molecule type" value="Genomic_DNA"/>
</dbReference>
<dbReference type="RefSeq" id="WP_053232325.1">
    <property type="nucleotide sequence ID" value="NZ_CP011125.1"/>
</dbReference>
<dbReference type="OrthoDB" id="9811006at2"/>
<gene>
    <name evidence="3" type="ORF">DB32_002201</name>
</gene>
<feature type="chain" id="PRO_5012113490" description="Lipid/polyisoprenoid-binding YceI-like domain-containing protein" evidence="1">
    <location>
        <begin position="16"/>
        <end position="223"/>
    </location>
</feature>
<dbReference type="Proteomes" id="UP000034883">
    <property type="component" value="Chromosome"/>
</dbReference>
<evidence type="ECO:0000313" key="4">
    <source>
        <dbReference type="Proteomes" id="UP000034883"/>
    </source>
</evidence>